<protein>
    <submittedName>
        <fullName evidence="1">DUF4406 domain-containing protein</fullName>
    </submittedName>
</protein>
<accession>A0A853FGX5</accession>
<dbReference type="OrthoDB" id="2376767at2"/>
<organism evidence="1 2">
    <name type="scientific">Allopusillimonas soli</name>
    <dbReference type="NCBI Taxonomy" id="659016"/>
    <lineage>
        <taxon>Bacteria</taxon>
        <taxon>Pseudomonadati</taxon>
        <taxon>Pseudomonadota</taxon>
        <taxon>Betaproteobacteria</taxon>
        <taxon>Burkholderiales</taxon>
        <taxon>Alcaligenaceae</taxon>
        <taxon>Allopusillimonas</taxon>
    </lineage>
</organism>
<dbReference type="AlphaFoldDB" id="A0A853FGX5"/>
<evidence type="ECO:0000313" key="2">
    <source>
        <dbReference type="Proteomes" id="UP000580517"/>
    </source>
</evidence>
<name>A0A853FGX5_9BURK</name>
<reference evidence="1 2" key="1">
    <citation type="submission" date="2020-07" db="EMBL/GenBank/DDBJ databases">
        <title>Taxonomic revisions and descriptions of new bacterial species based on genomic comparisons in the high-G+C-content subgroup of the family Alcaligenaceae.</title>
        <authorList>
            <person name="Szabo A."/>
            <person name="Felfoldi T."/>
        </authorList>
    </citation>
    <scope>NUCLEOTIDE SEQUENCE [LARGE SCALE GENOMIC DNA]</scope>
    <source>
        <strain evidence="1 2">DSM 25264</strain>
    </source>
</reference>
<proteinExistence type="predicted"/>
<dbReference type="Gene3D" id="3.40.50.10400">
    <property type="entry name" value="Hypothetical protein PA1492"/>
    <property type="match status" value="1"/>
</dbReference>
<gene>
    <name evidence="1" type="ORF">H0A68_18610</name>
</gene>
<comment type="caution">
    <text evidence="1">The sequence shown here is derived from an EMBL/GenBank/DDBJ whole genome shotgun (WGS) entry which is preliminary data.</text>
</comment>
<dbReference type="Pfam" id="PF14359">
    <property type="entry name" value="DUF4406"/>
    <property type="match status" value="1"/>
</dbReference>
<evidence type="ECO:0000313" key="1">
    <source>
        <dbReference type="EMBL" id="NYT38892.1"/>
    </source>
</evidence>
<dbReference type="EMBL" id="JACCEW010000008">
    <property type="protein sequence ID" value="NYT38892.1"/>
    <property type="molecule type" value="Genomic_DNA"/>
</dbReference>
<dbReference type="SUPFAM" id="SSF52309">
    <property type="entry name" value="N-(deoxy)ribosyltransferase-like"/>
    <property type="match status" value="1"/>
</dbReference>
<keyword evidence="2" id="KW-1185">Reference proteome</keyword>
<dbReference type="Proteomes" id="UP000580517">
    <property type="component" value="Unassembled WGS sequence"/>
</dbReference>
<dbReference type="InterPro" id="IPR025518">
    <property type="entry name" value="DUF4406"/>
</dbReference>
<sequence length="118" mass="12924">MRIYISGPMTGLQDLNFPTFRSNAAKLRGAGYTVVNPAELCTDPNQRWEDCLRKDLAELVACDGVAMLPGWEASRGARLERYIALELGMVVGDVRAFLLMQGQRPQPASEPDLAEGAL</sequence>
<dbReference type="RefSeq" id="WP_129971428.1">
    <property type="nucleotide sequence ID" value="NZ_JACCEW010000008.1"/>
</dbReference>